<dbReference type="PANTHER" id="PTHR43867:SF2">
    <property type="entry name" value="CELLULOSE SYNTHASE CATALYTIC SUBUNIT A [UDP-FORMING]"/>
    <property type="match status" value="1"/>
</dbReference>
<evidence type="ECO:0000256" key="7">
    <source>
        <dbReference type="SAM" id="Phobius"/>
    </source>
</evidence>
<dbReference type="GO" id="GO:0016757">
    <property type="term" value="F:glycosyltransferase activity"/>
    <property type="evidence" value="ECO:0007669"/>
    <property type="project" value="UniProtKB-KW"/>
</dbReference>
<evidence type="ECO:0000313" key="8">
    <source>
        <dbReference type="EMBL" id="MXO73313.1"/>
    </source>
</evidence>
<sequence>MDGGTVMSWLALVERELLLFAGVFFLIGTLDELLVDGLWSWLRLSGRAPRLSLDRTEVRARRLGGRAAVFIPAWHEDAVIAHTLQHALASWPHDDFVIYVGVYRNDMKTLEAAMRGAGMDRRVRLVVHDCDGPSTKADCLNRLYRAMEVDEQRMRAPHRMVVLHDAEDMVDPAALALLDKALDRAEFVQLPVVPLPQHGRRWLGSHYCEEFAEAHGKTMVVRDWLGTCLPAAGVGCALARDMLRRIAVAGGGTPFAVDSLTEDYELGMRMQQFGGRSRFLPVRGEDGSLIATRAYFPARLDEAVRQKARWVHGIALQGWDRLGWAADGERRGRGWLHRLAEGWMRLRDRRGPLAALVLACGYGFFLLSGVLMLIGQLGLARPWQTDPLLSALVTVNLLAFAWRAVWRAGFTACEHGWGQGLLAVLRIPVTNVIAIMAGRRAFVAYCHTLAGGRPRWEKTRHDRHPAAQPLPEVPLVARVSLADLPFDVPANIALGSSQ</sequence>
<keyword evidence="2" id="KW-0328">Glycosyltransferase</keyword>
<keyword evidence="9" id="KW-1185">Reference proteome</keyword>
<dbReference type="RefSeq" id="WP_160773234.1">
    <property type="nucleotide sequence ID" value="NZ_WTYV01000008.1"/>
</dbReference>
<feature type="transmembrane region" description="Helical" evidence="7">
    <location>
        <begin position="353"/>
        <end position="375"/>
    </location>
</feature>
<evidence type="ECO:0000256" key="1">
    <source>
        <dbReference type="ARBA" id="ARBA00004141"/>
    </source>
</evidence>
<keyword evidence="4 7" id="KW-0812">Transmembrane</keyword>
<dbReference type="Proteomes" id="UP000466966">
    <property type="component" value="Unassembled WGS sequence"/>
</dbReference>
<dbReference type="NCBIfam" id="NF011307">
    <property type="entry name" value="PRK14716.1-5"/>
    <property type="match status" value="1"/>
</dbReference>
<dbReference type="PANTHER" id="PTHR43867">
    <property type="entry name" value="CELLULOSE SYNTHASE CATALYTIC SUBUNIT A [UDP-FORMING]"/>
    <property type="match status" value="1"/>
</dbReference>
<organism evidence="8 9">
    <name type="scientific">Alteraurantiacibacter buctensis</name>
    <dbReference type="NCBI Taxonomy" id="1503981"/>
    <lineage>
        <taxon>Bacteria</taxon>
        <taxon>Pseudomonadati</taxon>
        <taxon>Pseudomonadota</taxon>
        <taxon>Alphaproteobacteria</taxon>
        <taxon>Sphingomonadales</taxon>
        <taxon>Erythrobacteraceae</taxon>
        <taxon>Alteraurantiacibacter</taxon>
    </lineage>
</organism>
<evidence type="ECO:0000256" key="6">
    <source>
        <dbReference type="ARBA" id="ARBA00023136"/>
    </source>
</evidence>
<evidence type="ECO:0000313" key="9">
    <source>
        <dbReference type="Proteomes" id="UP000466966"/>
    </source>
</evidence>
<evidence type="ECO:0000256" key="4">
    <source>
        <dbReference type="ARBA" id="ARBA00022692"/>
    </source>
</evidence>
<proteinExistence type="predicted"/>
<dbReference type="AlphaFoldDB" id="A0A844Z685"/>
<dbReference type="InterPro" id="IPR050321">
    <property type="entry name" value="Glycosyltr_2/OpgH_subfam"/>
</dbReference>
<keyword evidence="5 7" id="KW-1133">Transmembrane helix</keyword>
<dbReference type="Pfam" id="PF13641">
    <property type="entry name" value="Glyco_tranf_2_3"/>
    <property type="match status" value="1"/>
</dbReference>
<keyword evidence="3 8" id="KW-0808">Transferase</keyword>
<dbReference type="EMBL" id="WTYV01000008">
    <property type="protein sequence ID" value="MXO73313.1"/>
    <property type="molecule type" value="Genomic_DNA"/>
</dbReference>
<dbReference type="SUPFAM" id="SSF53448">
    <property type="entry name" value="Nucleotide-diphospho-sugar transferases"/>
    <property type="match status" value="1"/>
</dbReference>
<reference evidence="8 9" key="1">
    <citation type="submission" date="2019-12" db="EMBL/GenBank/DDBJ databases">
        <title>Genomic-based taxomic classification of the family Erythrobacteraceae.</title>
        <authorList>
            <person name="Xu L."/>
        </authorList>
    </citation>
    <scope>NUCLEOTIDE SEQUENCE [LARGE SCALE GENOMIC DNA]</scope>
    <source>
        <strain evidence="8 9">M0322</strain>
    </source>
</reference>
<evidence type="ECO:0000256" key="3">
    <source>
        <dbReference type="ARBA" id="ARBA00022679"/>
    </source>
</evidence>
<comment type="caution">
    <text evidence="8">The sequence shown here is derived from an EMBL/GenBank/DDBJ whole genome shotgun (WGS) entry which is preliminary data.</text>
</comment>
<feature type="transmembrane region" description="Helical" evidence="7">
    <location>
        <begin position="387"/>
        <end position="406"/>
    </location>
</feature>
<dbReference type="OrthoDB" id="5294733at2"/>
<evidence type="ECO:0000256" key="2">
    <source>
        <dbReference type="ARBA" id="ARBA00022676"/>
    </source>
</evidence>
<dbReference type="Gene3D" id="3.90.550.10">
    <property type="entry name" value="Spore Coat Polysaccharide Biosynthesis Protein SpsA, Chain A"/>
    <property type="match status" value="1"/>
</dbReference>
<keyword evidence="6 7" id="KW-0472">Membrane</keyword>
<name>A0A844Z685_9SPHN</name>
<evidence type="ECO:0000256" key="5">
    <source>
        <dbReference type="ARBA" id="ARBA00022989"/>
    </source>
</evidence>
<comment type="subcellular location">
    <subcellularLocation>
        <location evidence="1">Membrane</location>
        <topology evidence="1">Multi-pass membrane protein</topology>
    </subcellularLocation>
</comment>
<dbReference type="GO" id="GO:0016020">
    <property type="term" value="C:membrane"/>
    <property type="evidence" value="ECO:0007669"/>
    <property type="project" value="UniProtKB-SubCell"/>
</dbReference>
<gene>
    <name evidence="8" type="ORF">GRI99_16930</name>
</gene>
<dbReference type="InterPro" id="IPR029044">
    <property type="entry name" value="Nucleotide-diphossugar_trans"/>
</dbReference>
<protein>
    <submittedName>
        <fullName evidence="8">Glycosyl transferase family protein</fullName>
    </submittedName>
</protein>
<accession>A0A844Z685</accession>